<dbReference type="Pfam" id="PF13481">
    <property type="entry name" value="AAA_25"/>
    <property type="match status" value="1"/>
</dbReference>
<dbReference type="SUPFAM" id="SSF52540">
    <property type="entry name" value="P-loop containing nucleoside triphosphate hydrolases"/>
    <property type="match status" value="1"/>
</dbReference>
<protein>
    <submittedName>
        <fullName evidence="1">Uncharacterized protein</fullName>
    </submittedName>
</protein>
<dbReference type="Gene3D" id="3.40.50.300">
    <property type="entry name" value="P-loop containing nucleotide triphosphate hydrolases"/>
    <property type="match status" value="1"/>
</dbReference>
<accession>A0A2V1GPJ0</accession>
<name>A0A2V1GPJ0_9GAMM</name>
<dbReference type="InterPro" id="IPR027417">
    <property type="entry name" value="P-loop_NTPase"/>
</dbReference>
<proteinExistence type="predicted"/>
<dbReference type="OrthoDB" id="5847587at2"/>
<dbReference type="AlphaFoldDB" id="A0A2V1GPJ0"/>
<evidence type="ECO:0000313" key="2">
    <source>
        <dbReference type="Proteomes" id="UP000244906"/>
    </source>
</evidence>
<keyword evidence="2" id="KW-1185">Reference proteome</keyword>
<sequence length="347" mass="39002">MSEIQDKQNIIRFSETDVEVALQSSRETILKGLYRGAVGFVIAPPDTGKSFFCMSIAYELAQPNSQLLGLIESDQPPLKTLIWPIEDTVPGILPRIKQHLAAFSIEIKIHLEKYVAFYGEEEAICCAGHLQNSTEETKAYLALQQLIEKARNYDLVVIDTLRDATGSADEVKDDYYIKTALEKLAKEADVALLVVHHPTKEVARGKEIINSVAGSGLSSTLSKSKLHIYLDRDLKNHPDSIRMRHIKANYLSADQQFTKPRLLHWSKEGILFQNEIGLQMLTQDLKEIGKLKPKTQKRKRSKISLEPIIIDTDKSLLSEESKKLAEQAEGPFGKGMADQLTEMMNKN</sequence>
<dbReference type="Proteomes" id="UP000244906">
    <property type="component" value="Unassembled WGS sequence"/>
</dbReference>
<gene>
    <name evidence="1" type="ORF">DC094_19285</name>
</gene>
<dbReference type="EMBL" id="QDDL01000012">
    <property type="protein sequence ID" value="PVZ64547.1"/>
    <property type="molecule type" value="Genomic_DNA"/>
</dbReference>
<comment type="caution">
    <text evidence="1">The sequence shown here is derived from an EMBL/GenBank/DDBJ whole genome shotgun (WGS) entry which is preliminary data.</text>
</comment>
<evidence type="ECO:0000313" key="1">
    <source>
        <dbReference type="EMBL" id="PVZ64547.1"/>
    </source>
</evidence>
<organism evidence="1 2">
    <name type="scientific">Pelagibaculum spongiae</name>
    <dbReference type="NCBI Taxonomy" id="2080658"/>
    <lineage>
        <taxon>Bacteria</taxon>
        <taxon>Pseudomonadati</taxon>
        <taxon>Pseudomonadota</taxon>
        <taxon>Gammaproteobacteria</taxon>
        <taxon>Oceanospirillales</taxon>
        <taxon>Pelagibaculum</taxon>
    </lineage>
</organism>
<reference evidence="1 2" key="1">
    <citation type="submission" date="2018-04" db="EMBL/GenBank/DDBJ databases">
        <title>Thalassorhabdus spongiae gen. nov., sp. nov., isolated from a marine sponge in South-West Iceland.</title>
        <authorList>
            <person name="Knobloch S."/>
            <person name="Daussin A."/>
            <person name="Johannsson R."/>
            <person name="Marteinsson V.T."/>
        </authorList>
    </citation>
    <scope>NUCLEOTIDE SEQUENCE [LARGE SCALE GENOMIC DNA]</scope>
    <source>
        <strain evidence="1 2">Hp12</strain>
    </source>
</reference>